<evidence type="ECO:0008006" key="12">
    <source>
        <dbReference type="Google" id="ProtNLM"/>
    </source>
</evidence>
<dbReference type="GO" id="GO:0006935">
    <property type="term" value="P:chemotaxis"/>
    <property type="evidence" value="ECO:0007669"/>
    <property type="project" value="UniProtKB-ARBA"/>
</dbReference>
<dbReference type="SMART" id="SM00283">
    <property type="entry name" value="MA"/>
    <property type="match status" value="1"/>
</dbReference>
<evidence type="ECO:0000313" key="10">
    <source>
        <dbReference type="EMBL" id="RXJ74427.1"/>
    </source>
</evidence>
<dbReference type="SUPFAM" id="SSF58104">
    <property type="entry name" value="Methyl-accepting chemotaxis protein (MCP) signaling domain"/>
    <property type="match status" value="1"/>
</dbReference>
<evidence type="ECO:0000256" key="6">
    <source>
        <dbReference type="ARBA" id="ARBA00029447"/>
    </source>
</evidence>
<protein>
    <recommendedName>
        <fullName evidence="12">Methyl-accepting chemotaxis protein</fullName>
    </recommendedName>
</protein>
<feature type="domain" description="HAMP" evidence="9">
    <location>
        <begin position="210"/>
        <end position="264"/>
    </location>
</feature>
<feature type="domain" description="Methyl-accepting transducer" evidence="8">
    <location>
        <begin position="269"/>
        <end position="505"/>
    </location>
</feature>
<comment type="similarity">
    <text evidence="6">Belongs to the methyl-accepting chemotaxis (MCP) protein family.</text>
</comment>
<dbReference type="SMART" id="SM00304">
    <property type="entry name" value="HAMP"/>
    <property type="match status" value="1"/>
</dbReference>
<evidence type="ECO:0000256" key="7">
    <source>
        <dbReference type="PROSITE-ProRule" id="PRU00284"/>
    </source>
</evidence>
<dbReference type="PANTHER" id="PTHR32089:SF119">
    <property type="entry name" value="METHYL-ACCEPTING CHEMOTAXIS PROTEIN CTPL"/>
    <property type="match status" value="1"/>
</dbReference>
<dbReference type="GO" id="GO:0007165">
    <property type="term" value="P:signal transduction"/>
    <property type="evidence" value="ECO:0007669"/>
    <property type="project" value="UniProtKB-KW"/>
</dbReference>
<organism evidence="10 11">
    <name type="scientific">Veronia nyctiphanis</name>
    <dbReference type="NCBI Taxonomy" id="1278244"/>
    <lineage>
        <taxon>Bacteria</taxon>
        <taxon>Pseudomonadati</taxon>
        <taxon>Pseudomonadota</taxon>
        <taxon>Gammaproteobacteria</taxon>
        <taxon>Vibrionales</taxon>
        <taxon>Vibrionaceae</taxon>
        <taxon>Veronia</taxon>
    </lineage>
</organism>
<dbReference type="PANTHER" id="PTHR32089">
    <property type="entry name" value="METHYL-ACCEPTING CHEMOTAXIS PROTEIN MCPB"/>
    <property type="match status" value="1"/>
</dbReference>
<keyword evidence="3" id="KW-1133">Transmembrane helix</keyword>
<dbReference type="GO" id="GO:0016020">
    <property type="term" value="C:membrane"/>
    <property type="evidence" value="ECO:0007669"/>
    <property type="project" value="UniProtKB-SubCell"/>
</dbReference>
<dbReference type="InterPro" id="IPR004089">
    <property type="entry name" value="MCPsignal_dom"/>
</dbReference>
<proteinExistence type="inferred from homology"/>
<keyword evidence="11" id="KW-1185">Reference proteome</keyword>
<dbReference type="AlphaFoldDB" id="A0A4Q0YT85"/>
<dbReference type="InterPro" id="IPR003660">
    <property type="entry name" value="HAMP_dom"/>
</dbReference>
<dbReference type="Proteomes" id="UP000290287">
    <property type="component" value="Unassembled WGS sequence"/>
</dbReference>
<evidence type="ECO:0000259" key="9">
    <source>
        <dbReference type="PROSITE" id="PS50885"/>
    </source>
</evidence>
<dbReference type="EMBL" id="PEIB01000002">
    <property type="protein sequence ID" value="RXJ74427.1"/>
    <property type="molecule type" value="Genomic_DNA"/>
</dbReference>
<keyword evidence="2" id="KW-0812">Transmembrane</keyword>
<sequence length="541" mass="58711">MGSTGEYFDISGRYFDPNVNLKERPWWQRSVQEKAPWLTTAIDIRTGNLSGAIYAPVYDQSGNLLYIGGADIDVTAIQKTLLDDLRYQGEGTPFVFNEKGEVVLFSGKNAEELKSLSLSDLDKQGDGFRQLISSPNNNATSFHQVTWQGEKQVVAIRTIKSDRPLMQWSLALMVPESVVNGPVKAATTSALIFAVLSLGLLTAAIGLFSKRALLPLHNAAAAMREIAQGGGDLRQRLESKHRDEVGQVAEAFNLFTEKIQNLVTDSTSLAGKVQNNSAEMQKVVNDTHQAISAQKYELEMIAAAATEMGHAVNEISLNAEKTREMTSSAETMVSNGKASVASSTSKVEQLTTDIISAEEMVSRLRQDVDQIGQILNVIGDIAEQTNLLALNAAIEAARAGDQGRGFAVVASEVRNLASKTQESTVSIRGIIEKLQTQTHEVDAVMSQNRSQANDTVESAREQTLLLEQMMEAISGIQAQAEQIACATAEQTQVVADISKNVNRVNDLSTETADKMDKAVAETDNLNANNQQLQSSMAQFKV</sequence>
<evidence type="ECO:0000256" key="4">
    <source>
        <dbReference type="ARBA" id="ARBA00023136"/>
    </source>
</evidence>
<accession>A0A4Q0YT85</accession>
<dbReference type="PROSITE" id="PS50111">
    <property type="entry name" value="CHEMOTAXIS_TRANSDUC_2"/>
    <property type="match status" value="1"/>
</dbReference>
<dbReference type="FunFam" id="1.10.287.950:FF:000001">
    <property type="entry name" value="Methyl-accepting chemotaxis sensory transducer"/>
    <property type="match status" value="1"/>
</dbReference>
<evidence type="ECO:0000256" key="3">
    <source>
        <dbReference type="ARBA" id="ARBA00022989"/>
    </source>
</evidence>
<dbReference type="Gene3D" id="1.10.287.950">
    <property type="entry name" value="Methyl-accepting chemotaxis protein"/>
    <property type="match status" value="1"/>
</dbReference>
<evidence type="ECO:0000256" key="1">
    <source>
        <dbReference type="ARBA" id="ARBA00004141"/>
    </source>
</evidence>
<evidence type="ECO:0000259" key="8">
    <source>
        <dbReference type="PROSITE" id="PS50111"/>
    </source>
</evidence>
<dbReference type="CDD" id="cd11386">
    <property type="entry name" value="MCP_signal"/>
    <property type="match status" value="1"/>
</dbReference>
<evidence type="ECO:0000256" key="2">
    <source>
        <dbReference type="ARBA" id="ARBA00022692"/>
    </source>
</evidence>
<comment type="subcellular location">
    <subcellularLocation>
        <location evidence="1">Membrane</location>
        <topology evidence="1">Multi-pass membrane protein</topology>
    </subcellularLocation>
</comment>
<keyword evidence="4" id="KW-0472">Membrane</keyword>
<name>A0A4Q0YT85_9GAMM</name>
<evidence type="ECO:0000313" key="11">
    <source>
        <dbReference type="Proteomes" id="UP000290287"/>
    </source>
</evidence>
<dbReference type="CDD" id="cd06225">
    <property type="entry name" value="HAMP"/>
    <property type="match status" value="1"/>
</dbReference>
<gene>
    <name evidence="10" type="ORF">CS022_02125</name>
</gene>
<dbReference type="Gene3D" id="3.30.450.20">
    <property type="entry name" value="PAS domain"/>
    <property type="match status" value="1"/>
</dbReference>
<dbReference type="Pfam" id="PF00672">
    <property type="entry name" value="HAMP"/>
    <property type="match status" value="1"/>
</dbReference>
<dbReference type="PROSITE" id="PS50885">
    <property type="entry name" value="HAMP"/>
    <property type="match status" value="1"/>
</dbReference>
<keyword evidence="5 7" id="KW-0807">Transducer</keyword>
<comment type="caution">
    <text evidence="10">The sequence shown here is derived from an EMBL/GenBank/DDBJ whole genome shotgun (WGS) entry which is preliminary data.</text>
</comment>
<dbReference type="Pfam" id="PF00015">
    <property type="entry name" value="MCPsignal"/>
    <property type="match status" value="1"/>
</dbReference>
<reference evidence="10 11" key="1">
    <citation type="submission" date="2017-10" db="EMBL/GenBank/DDBJ databases">
        <title>Nyctiphanis sp. nov., isolated from the stomach of the euphausiid Nyctiphanes simplex (Hansen, 1911) in the Gulf of California.</title>
        <authorList>
            <person name="Gomez-Gil B."/>
            <person name="Aguilar-Mendez M."/>
            <person name="Lopez-Cortes A."/>
            <person name="Gomez-Gutierrez J."/>
            <person name="Roque A."/>
            <person name="Lang E."/>
            <person name="Gonzalez-Castillo A."/>
        </authorList>
    </citation>
    <scope>NUCLEOTIDE SEQUENCE [LARGE SCALE GENOMIC DNA]</scope>
    <source>
        <strain evidence="10 11">CAIM 600</strain>
    </source>
</reference>
<evidence type="ECO:0000256" key="5">
    <source>
        <dbReference type="ARBA" id="ARBA00023224"/>
    </source>
</evidence>